<dbReference type="AlphaFoldDB" id="A0A9W9BWE4"/>
<protein>
    <submittedName>
        <fullName evidence="1">Uncharacterized protein</fullName>
    </submittedName>
</protein>
<dbReference type="OrthoDB" id="3924768at2759"/>
<accession>A0A9W9BWE4</accession>
<comment type="caution">
    <text evidence="1">The sequence shown here is derived from an EMBL/GenBank/DDBJ whole genome shotgun (WGS) entry which is preliminary data.</text>
</comment>
<sequence length="443" mass="48742">MATAIQPTTTPGLPSKTIIKASDPVKIGITRLPTDEEPEDIALGTDDSSRTILHIYFSRPCQHKTITPIPSPAQERRFGPTLKQQKALRATQTASRKLRDAAQSFPWLEPDIPITTPCAPLSASDTEEEHQSEQSYFFHTPYLSFHTPPSVLYTCPTSSPSRHRPAKPVALIHSGCFWRTYTIQLGASLAQPGVIDPRGVVSRRHGGSKEELKTNERVLKGYKVRGWRLWGETGKAYVHRMRSLRASGAVFADPDASSIGSSVQKVGADEVVTLRWTAPLSRQTRTYGFTFRGVVFKWKGTRTVRETRKCGRMLRYCHLKLVAVVPSQIDEKEAGEVREVCLGTFRSSIAAEKSGTLEILDQAVLRFVEEVIPGLIEGNGSDGDKDGERRENGRSKIECLKKGVLYQLIVATALCVASAEKEKRHALIDLIIGIAENGGNGGG</sequence>
<organism evidence="1 2">
    <name type="scientific">Didymella glomerata</name>
    <dbReference type="NCBI Taxonomy" id="749621"/>
    <lineage>
        <taxon>Eukaryota</taxon>
        <taxon>Fungi</taxon>
        <taxon>Dikarya</taxon>
        <taxon>Ascomycota</taxon>
        <taxon>Pezizomycotina</taxon>
        <taxon>Dothideomycetes</taxon>
        <taxon>Pleosporomycetidae</taxon>
        <taxon>Pleosporales</taxon>
        <taxon>Pleosporineae</taxon>
        <taxon>Didymellaceae</taxon>
        <taxon>Didymella</taxon>
    </lineage>
</organism>
<evidence type="ECO:0000313" key="1">
    <source>
        <dbReference type="EMBL" id="KAJ4332760.1"/>
    </source>
</evidence>
<dbReference type="EMBL" id="JAPEUV010000109">
    <property type="protein sequence ID" value="KAJ4332760.1"/>
    <property type="molecule type" value="Genomic_DNA"/>
</dbReference>
<name>A0A9W9BWE4_9PLEO</name>
<gene>
    <name evidence="1" type="ORF">N0V87_008118</name>
</gene>
<dbReference type="Proteomes" id="UP001140562">
    <property type="component" value="Unassembled WGS sequence"/>
</dbReference>
<reference evidence="1" key="1">
    <citation type="submission" date="2022-10" db="EMBL/GenBank/DDBJ databases">
        <title>Tapping the CABI collections for fungal endophytes: first genome assemblies for Collariella, Neodidymelliopsis, Ascochyta clinopodiicola, Didymella pomorum, Didymosphaeria variabile, Neocosmospora piperis and Neocucurbitaria cava.</title>
        <authorList>
            <person name="Hill R."/>
        </authorList>
    </citation>
    <scope>NUCLEOTIDE SEQUENCE</scope>
    <source>
        <strain evidence="1">IMI 360193</strain>
    </source>
</reference>
<proteinExistence type="predicted"/>
<keyword evidence="2" id="KW-1185">Reference proteome</keyword>
<evidence type="ECO:0000313" key="2">
    <source>
        <dbReference type="Proteomes" id="UP001140562"/>
    </source>
</evidence>